<dbReference type="EMBL" id="QUQM01000009">
    <property type="protein sequence ID" value="KAA8641634.1"/>
    <property type="molecule type" value="Genomic_DNA"/>
</dbReference>
<name>A0A5M9M8G3_9EURO</name>
<dbReference type="VEuPathDB" id="FungiDB:EYZ11_012481"/>
<dbReference type="RefSeq" id="XP_033420996.1">
    <property type="nucleotide sequence ID" value="XM_033576332.1"/>
</dbReference>
<accession>A0A5M9M8G3</accession>
<feature type="region of interest" description="Disordered" evidence="1">
    <location>
        <begin position="176"/>
        <end position="214"/>
    </location>
</feature>
<dbReference type="Proteomes" id="UP000324241">
    <property type="component" value="Unassembled WGS sequence"/>
</dbReference>
<protein>
    <submittedName>
        <fullName evidence="2">Uncharacterized protein</fullName>
    </submittedName>
</protein>
<proteinExistence type="predicted"/>
<comment type="caution">
    <text evidence="2">The sequence shown here is derived from an EMBL/GenBank/DDBJ whole genome shotgun (WGS) entry which is preliminary data.</text>
</comment>
<dbReference type="AlphaFoldDB" id="A0A5M9M8G3"/>
<evidence type="ECO:0000256" key="1">
    <source>
        <dbReference type="SAM" id="MobiDB-lite"/>
    </source>
</evidence>
<reference evidence="2 3" key="1">
    <citation type="submission" date="2019-08" db="EMBL/GenBank/DDBJ databases">
        <title>The genome sequence of a newly discovered highly antifungal drug resistant Aspergillus species, Aspergillus tanneri NIH 1004.</title>
        <authorList>
            <person name="Mounaud S."/>
            <person name="Singh I."/>
            <person name="Joardar V."/>
            <person name="Pakala S."/>
            <person name="Pakala S."/>
            <person name="Venepally P."/>
            <person name="Chung J.K."/>
            <person name="Losada L."/>
            <person name="Nierman W.C."/>
        </authorList>
    </citation>
    <scope>NUCLEOTIDE SEQUENCE [LARGE SCALE GENOMIC DNA]</scope>
    <source>
        <strain evidence="2 3">NIH1004</strain>
    </source>
</reference>
<sequence length="214" mass="24203">MALHNRQTPAEIPVPETENACAVGPISCLIKNILDREQKSQQYQEQLELRISHDHNAYQRIREYCVSVEKARAQQESKLAELIEAERSVCRNLTLERQKVEDLQMRLANQRTINGTLLFLLAQTGDKTLTMPNIEHVLRENESQRGIISALHSALRERDDMVHHLQMALQEISQDGGFTESPGFEWEHSSDGNVSADPSDSSTVSTLVEADKES</sequence>
<organism evidence="2 3">
    <name type="scientific">Aspergillus tanneri</name>
    <dbReference type="NCBI Taxonomy" id="1220188"/>
    <lineage>
        <taxon>Eukaryota</taxon>
        <taxon>Fungi</taxon>
        <taxon>Dikarya</taxon>
        <taxon>Ascomycota</taxon>
        <taxon>Pezizomycotina</taxon>
        <taxon>Eurotiomycetes</taxon>
        <taxon>Eurotiomycetidae</taxon>
        <taxon>Eurotiales</taxon>
        <taxon>Aspergillaceae</taxon>
        <taxon>Aspergillus</taxon>
        <taxon>Aspergillus subgen. Circumdati</taxon>
    </lineage>
</organism>
<dbReference type="OrthoDB" id="4426943at2759"/>
<evidence type="ECO:0000313" key="2">
    <source>
        <dbReference type="EMBL" id="KAA8641634.1"/>
    </source>
</evidence>
<gene>
    <name evidence="2" type="ORF">ATNIH1004_011770</name>
</gene>
<dbReference type="GeneID" id="54334471"/>
<evidence type="ECO:0000313" key="3">
    <source>
        <dbReference type="Proteomes" id="UP000324241"/>
    </source>
</evidence>
<feature type="compositionally biased region" description="Polar residues" evidence="1">
    <location>
        <begin position="191"/>
        <end position="206"/>
    </location>
</feature>